<dbReference type="GO" id="GO:0022857">
    <property type="term" value="F:transmembrane transporter activity"/>
    <property type="evidence" value="ECO:0007669"/>
    <property type="project" value="InterPro"/>
</dbReference>
<dbReference type="Pfam" id="PF07690">
    <property type="entry name" value="MFS_1"/>
    <property type="match status" value="1"/>
</dbReference>
<organism evidence="3 4">
    <name type="scientific">Desmophyllum pertusum</name>
    <dbReference type="NCBI Taxonomy" id="174260"/>
    <lineage>
        <taxon>Eukaryota</taxon>
        <taxon>Metazoa</taxon>
        <taxon>Cnidaria</taxon>
        <taxon>Anthozoa</taxon>
        <taxon>Hexacorallia</taxon>
        <taxon>Scleractinia</taxon>
        <taxon>Caryophylliina</taxon>
        <taxon>Caryophylliidae</taxon>
        <taxon>Desmophyllum</taxon>
    </lineage>
</organism>
<feature type="region of interest" description="Disordered" evidence="1">
    <location>
        <begin position="83"/>
        <end position="105"/>
    </location>
</feature>
<evidence type="ECO:0000313" key="4">
    <source>
        <dbReference type="Proteomes" id="UP001163046"/>
    </source>
</evidence>
<evidence type="ECO:0008006" key="5">
    <source>
        <dbReference type="Google" id="ProtNLM"/>
    </source>
</evidence>
<name>A0A9W9YAY2_9CNID</name>
<keyword evidence="2" id="KW-0812">Transmembrane</keyword>
<dbReference type="PANTHER" id="PTHR11360">
    <property type="entry name" value="MONOCARBOXYLATE TRANSPORTER"/>
    <property type="match status" value="1"/>
</dbReference>
<accession>A0A9W9YAY2</accession>
<evidence type="ECO:0000256" key="2">
    <source>
        <dbReference type="SAM" id="Phobius"/>
    </source>
</evidence>
<evidence type="ECO:0000256" key="1">
    <source>
        <dbReference type="SAM" id="MobiDB-lite"/>
    </source>
</evidence>
<dbReference type="AlphaFoldDB" id="A0A9W9YAY2"/>
<reference evidence="3" key="1">
    <citation type="submission" date="2023-01" db="EMBL/GenBank/DDBJ databases">
        <title>Genome assembly of the deep-sea coral Lophelia pertusa.</title>
        <authorList>
            <person name="Herrera S."/>
            <person name="Cordes E."/>
        </authorList>
    </citation>
    <scope>NUCLEOTIDE SEQUENCE</scope>
    <source>
        <strain evidence="3">USNM1676648</strain>
        <tissue evidence="3">Polyp</tissue>
    </source>
</reference>
<gene>
    <name evidence="3" type="ORF">OS493_021665</name>
</gene>
<dbReference type="PANTHER" id="PTHR11360:SF251">
    <property type="entry name" value="MAJOR FACILITATOR SUPERFAMILY (MFS) PROFILE DOMAIN-CONTAINING PROTEIN"/>
    <property type="match status" value="1"/>
</dbReference>
<dbReference type="Proteomes" id="UP001163046">
    <property type="component" value="Unassembled WGS sequence"/>
</dbReference>
<protein>
    <recommendedName>
        <fullName evidence="5">Monocarboxylate transporter</fullName>
    </recommendedName>
</protein>
<feature type="transmembrane region" description="Helical" evidence="2">
    <location>
        <begin position="27"/>
        <end position="47"/>
    </location>
</feature>
<dbReference type="EMBL" id="MU827791">
    <property type="protein sequence ID" value="KAJ7330736.1"/>
    <property type="molecule type" value="Genomic_DNA"/>
</dbReference>
<feature type="transmembrane region" description="Helical" evidence="2">
    <location>
        <begin position="59"/>
        <end position="77"/>
    </location>
</feature>
<dbReference type="Gene3D" id="1.20.1250.20">
    <property type="entry name" value="MFS general substrate transporter like domains"/>
    <property type="match status" value="1"/>
</dbReference>
<evidence type="ECO:0000313" key="3">
    <source>
        <dbReference type="EMBL" id="KAJ7330736.1"/>
    </source>
</evidence>
<dbReference type="InterPro" id="IPR011701">
    <property type="entry name" value="MFS"/>
</dbReference>
<dbReference type="InterPro" id="IPR036259">
    <property type="entry name" value="MFS_trans_sf"/>
</dbReference>
<dbReference type="SUPFAM" id="SSF103473">
    <property type="entry name" value="MFS general substrate transporter"/>
    <property type="match status" value="1"/>
</dbReference>
<keyword evidence="4" id="KW-1185">Reference proteome</keyword>
<keyword evidence="2" id="KW-1133">Transmembrane helix</keyword>
<comment type="caution">
    <text evidence="3">The sequence shown here is derived from an EMBL/GenBank/DDBJ whole genome shotgun (WGS) entry which is preliminary data.</text>
</comment>
<keyword evidence="2" id="KW-0472">Membrane</keyword>
<sequence>MFGFGASCVRTSSFLVVAKYFHKRRPFATGILSSGAGLGLSVLAPLTQTLLANFGLGNTLRFLAGIFFVGGIPALAYDPNVEEDDLRDSTSQLQEEDSHVDKKPR</sequence>
<proteinExistence type="predicted"/>
<dbReference type="OrthoDB" id="410267at2759"/>
<dbReference type="InterPro" id="IPR050327">
    <property type="entry name" value="Proton-linked_MCT"/>
</dbReference>
<feature type="compositionally biased region" description="Basic and acidic residues" evidence="1">
    <location>
        <begin position="96"/>
        <end position="105"/>
    </location>
</feature>